<reference evidence="1 2" key="1">
    <citation type="submission" date="2018-05" db="EMBL/GenBank/DDBJ databases">
        <title>The draft genome of strain NS-104.</title>
        <authorList>
            <person name="Hang P."/>
            <person name="Jiang J."/>
        </authorList>
    </citation>
    <scope>NUCLEOTIDE SEQUENCE [LARGE SCALE GENOMIC DNA]</scope>
    <source>
        <strain evidence="1 2">NS-104</strain>
    </source>
</reference>
<name>A0A2U2DHJ2_9HYPH</name>
<protein>
    <submittedName>
        <fullName evidence="1">Uncharacterized protein</fullName>
    </submittedName>
</protein>
<accession>A0A2U2DHJ2</accession>
<evidence type="ECO:0000313" key="2">
    <source>
        <dbReference type="Proteomes" id="UP000245252"/>
    </source>
</evidence>
<evidence type="ECO:0000313" key="1">
    <source>
        <dbReference type="EMBL" id="PWE52787.1"/>
    </source>
</evidence>
<proteinExistence type="predicted"/>
<dbReference type="Proteomes" id="UP000245252">
    <property type="component" value="Unassembled WGS sequence"/>
</dbReference>
<keyword evidence="2" id="KW-1185">Reference proteome</keyword>
<dbReference type="EMBL" id="QFBC01000020">
    <property type="protein sequence ID" value="PWE52787.1"/>
    <property type="molecule type" value="Genomic_DNA"/>
</dbReference>
<comment type="caution">
    <text evidence="1">The sequence shown here is derived from an EMBL/GenBank/DDBJ whole genome shotgun (WGS) entry which is preliminary data.</text>
</comment>
<organism evidence="1 2">
    <name type="scientific">Metarhizobium album</name>
    <dbReference type="NCBI Taxonomy" id="2182425"/>
    <lineage>
        <taxon>Bacteria</taxon>
        <taxon>Pseudomonadati</taxon>
        <taxon>Pseudomonadota</taxon>
        <taxon>Alphaproteobacteria</taxon>
        <taxon>Hyphomicrobiales</taxon>
        <taxon>Rhizobiaceae</taxon>
        <taxon>Metarhizobium</taxon>
    </lineage>
</organism>
<dbReference type="AlphaFoldDB" id="A0A2U2DHJ2"/>
<dbReference type="OrthoDB" id="8376220at2"/>
<sequence>MEIFAYTLTVKGKQPIKGIGPMEDLQSLIAQMELPSTAPPDWITANPTITGLDGSKIYIHDEGGKDEWRLRWVPFA</sequence>
<dbReference type="RefSeq" id="WP_109461687.1">
    <property type="nucleotide sequence ID" value="NZ_QFBC01000020.1"/>
</dbReference>
<gene>
    <name evidence="1" type="ORF">DEM27_28715</name>
</gene>